<dbReference type="WBParaSite" id="NBR_0002116001-mRNA-1">
    <property type="protein sequence ID" value="NBR_0002116001-mRNA-1"/>
    <property type="gene ID" value="NBR_0002116001"/>
</dbReference>
<proteinExistence type="predicted"/>
<name>A0A0N4YV88_NIPBR</name>
<dbReference type="SUPFAM" id="SSF53335">
    <property type="entry name" value="S-adenosyl-L-methionine-dependent methyltransferases"/>
    <property type="match status" value="1"/>
</dbReference>
<dbReference type="Gene3D" id="3.40.50.150">
    <property type="entry name" value="Vaccinia Virus protein VP39"/>
    <property type="match status" value="1"/>
</dbReference>
<protein>
    <submittedName>
        <fullName evidence="3">Methyltransf_11 domain-containing protein</fullName>
    </submittedName>
</protein>
<dbReference type="AlphaFoldDB" id="A0A0N4YV88"/>
<keyword evidence="2" id="KW-1185">Reference proteome</keyword>
<dbReference type="EMBL" id="UYSL01025970">
    <property type="protein sequence ID" value="VDL84902.1"/>
    <property type="molecule type" value="Genomic_DNA"/>
</dbReference>
<reference evidence="3" key="1">
    <citation type="submission" date="2017-02" db="UniProtKB">
        <authorList>
            <consortium name="WormBaseParasite"/>
        </authorList>
    </citation>
    <scope>IDENTIFICATION</scope>
</reference>
<dbReference type="InterPro" id="IPR029063">
    <property type="entry name" value="SAM-dependent_MTases_sf"/>
</dbReference>
<gene>
    <name evidence="1" type="ORF">NBR_LOCUS21161</name>
</gene>
<dbReference type="STRING" id="27835.A0A0N4YV88"/>
<accession>A0A0N4YV88</accession>
<evidence type="ECO:0000313" key="1">
    <source>
        <dbReference type="EMBL" id="VDL84902.1"/>
    </source>
</evidence>
<evidence type="ECO:0000313" key="3">
    <source>
        <dbReference type="WBParaSite" id="NBR_0002116001-mRNA-1"/>
    </source>
</evidence>
<reference evidence="1 2" key="2">
    <citation type="submission" date="2018-11" db="EMBL/GenBank/DDBJ databases">
        <authorList>
            <consortium name="Pathogen Informatics"/>
        </authorList>
    </citation>
    <scope>NUCLEOTIDE SEQUENCE [LARGE SCALE GENOMIC DNA]</scope>
</reference>
<sequence>MFWRFQCFTLSVINVESSHLYSNCEQFFRECRRVLKQSGRLCWIDLRYKSQVDETRKQAARAELIEERWDDVTENVLLGIQRTSTRYDQILNMVRYLMDSFFFATPWFVRMFSSSLRATYCAPGTHTYARFSTGEKGYYAAVWRRS</sequence>
<dbReference type="OMA" id="FFNECAR"/>
<evidence type="ECO:0000313" key="2">
    <source>
        <dbReference type="Proteomes" id="UP000271162"/>
    </source>
</evidence>
<organism evidence="3">
    <name type="scientific">Nippostrongylus brasiliensis</name>
    <name type="common">Rat hookworm</name>
    <dbReference type="NCBI Taxonomy" id="27835"/>
    <lineage>
        <taxon>Eukaryota</taxon>
        <taxon>Metazoa</taxon>
        <taxon>Ecdysozoa</taxon>
        <taxon>Nematoda</taxon>
        <taxon>Chromadorea</taxon>
        <taxon>Rhabditida</taxon>
        <taxon>Rhabditina</taxon>
        <taxon>Rhabditomorpha</taxon>
        <taxon>Strongyloidea</taxon>
        <taxon>Heligmosomidae</taxon>
        <taxon>Nippostrongylus</taxon>
    </lineage>
</organism>
<dbReference type="Proteomes" id="UP000271162">
    <property type="component" value="Unassembled WGS sequence"/>
</dbReference>